<evidence type="ECO:0000259" key="11">
    <source>
        <dbReference type="PROSITE" id="PS50113"/>
    </source>
</evidence>
<dbReference type="InterPro" id="IPR011006">
    <property type="entry name" value="CheY-like_superfamily"/>
</dbReference>
<evidence type="ECO:0000313" key="13">
    <source>
        <dbReference type="Proteomes" id="UP000565262"/>
    </source>
</evidence>
<feature type="domain" description="PAS" evidence="10">
    <location>
        <begin position="339"/>
        <end position="409"/>
    </location>
</feature>
<dbReference type="NCBIfam" id="NF041832">
    <property type="entry name" value="near_NosP_CTERM"/>
    <property type="match status" value="1"/>
</dbReference>
<dbReference type="NCBIfam" id="TIGR00229">
    <property type="entry name" value="sensory_box"/>
    <property type="match status" value="1"/>
</dbReference>
<dbReference type="Pfam" id="PF08448">
    <property type="entry name" value="PAS_4"/>
    <property type="match status" value="1"/>
</dbReference>
<dbReference type="PRINTS" id="PR00344">
    <property type="entry name" value="BCTRLSENSOR"/>
</dbReference>
<keyword evidence="5" id="KW-0418">Kinase</keyword>
<dbReference type="InterPro" id="IPR003594">
    <property type="entry name" value="HATPase_dom"/>
</dbReference>
<feature type="domain" description="PAS" evidence="10">
    <location>
        <begin position="217"/>
        <end position="269"/>
    </location>
</feature>
<dbReference type="SMART" id="SM00448">
    <property type="entry name" value="REC"/>
    <property type="match status" value="1"/>
</dbReference>
<feature type="coiled-coil region" evidence="7">
    <location>
        <begin position="486"/>
        <end position="513"/>
    </location>
</feature>
<feature type="domain" description="PAC" evidence="11">
    <location>
        <begin position="411"/>
        <end position="463"/>
    </location>
</feature>
<dbReference type="Pfam" id="PF12860">
    <property type="entry name" value="PAS_7"/>
    <property type="match status" value="2"/>
</dbReference>
<name>A0A839IPA6_9GAMM</name>
<dbReference type="Gene3D" id="3.30.450.20">
    <property type="entry name" value="PAS domain"/>
    <property type="match status" value="2"/>
</dbReference>
<dbReference type="SUPFAM" id="SSF55785">
    <property type="entry name" value="PYP-like sensor domain (PAS domain)"/>
    <property type="match status" value="2"/>
</dbReference>
<dbReference type="SUPFAM" id="SSF47384">
    <property type="entry name" value="Homodimeric domain of signal transducing histidine kinase"/>
    <property type="match status" value="1"/>
</dbReference>
<dbReference type="InterPro" id="IPR000014">
    <property type="entry name" value="PAS"/>
</dbReference>
<evidence type="ECO:0000256" key="1">
    <source>
        <dbReference type="ARBA" id="ARBA00000085"/>
    </source>
</evidence>
<dbReference type="CDD" id="cd00156">
    <property type="entry name" value="REC"/>
    <property type="match status" value="1"/>
</dbReference>
<evidence type="ECO:0000259" key="9">
    <source>
        <dbReference type="PROSITE" id="PS50110"/>
    </source>
</evidence>
<dbReference type="EC" id="2.7.13.3" evidence="2"/>
<dbReference type="PANTHER" id="PTHR43047:SF9">
    <property type="entry name" value="HISTIDINE KINASE"/>
    <property type="match status" value="1"/>
</dbReference>
<gene>
    <name evidence="12" type="ORF">H4O21_09030</name>
</gene>
<dbReference type="PROSITE" id="PS50113">
    <property type="entry name" value="PAC"/>
    <property type="match status" value="1"/>
</dbReference>
<dbReference type="Gene3D" id="1.10.287.130">
    <property type="match status" value="1"/>
</dbReference>
<evidence type="ECO:0000256" key="4">
    <source>
        <dbReference type="ARBA" id="ARBA00022679"/>
    </source>
</evidence>
<dbReference type="Pfam" id="PF00512">
    <property type="entry name" value="HisKA"/>
    <property type="match status" value="1"/>
</dbReference>
<evidence type="ECO:0000259" key="10">
    <source>
        <dbReference type="PROSITE" id="PS50112"/>
    </source>
</evidence>
<dbReference type="AlphaFoldDB" id="A0A839IPA6"/>
<dbReference type="CDD" id="cd00082">
    <property type="entry name" value="HisKA"/>
    <property type="match status" value="1"/>
</dbReference>
<dbReference type="InterPro" id="IPR004358">
    <property type="entry name" value="Sig_transdc_His_kin-like_C"/>
</dbReference>
<reference evidence="12 13" key="1">
    <citation type="submission" date="2020-08" db="EMBL/GenBank/DDBJ databases">
        <title>Oceanospirillum sp. nov. isolated from marine sediment.</title>
        <authorList>
            <person name="Ji X."/>
        </authorList>
    </citation>
    <scope>NUCLEOTIDE SEQUENCE [LARGE SCALE GENOMIC DNA]</scope>
    <source>
        <strain evidence="12 13">D5</strain>
    </source>
</reference>
<dbReference type="SMART" id="SM00387">
    <property type="entry name" value="HATPase_c"/>
    <property type="match status" value="1"/>
</dbReference>
<evidence type="ECO:0000256" key="3">
    <source>
        <dbReference type="ARBA" id="ARBA00022553"/>
    </source>
</evidence>
<dbReference type="PROSITE" id="PS50112">
    <property type="entry name" value="PAS"/>
    <property type="match status" value="2"/>
</dbReference>
<dbReference type="FunFam" id="3.30.565.10:FF:000049">
    <property type="entry name" value="Two-component sensor histidine kinase"/>
    <property type="match status" value="1"/>
</dbReference>
<keyword evidence="7" id="KW-0175">Coiled coil</keyword>
<evidence type="ECO:0000259" key="8">
    <source>
        <dbReference type="PROSITE" id="PS50109"/>
    </source>
</evidence>
<comment type="catalytic activity">
    <reaction evidence="1">
        <text>ATP + protein L-histidine = ADP + protein N-phospho-L-histidine.</text>
        <dbReference type="EC" id="2.7.13.3"/>
    </reaction>
</comment>
<dbReference type="SMART" id="SM00091">
    <property type="entry name" value="PAS"/>
    <property type="match status" value="3"/>
</dbReference>
<dbReference type="InterPro" id="IPR000700">
    <property type="entry name" value="PAS-assoc_C"/>
</dbReference>
<keyword evidence="4" id="KW-0808">Transferase</keyword>
<feature type="modified residue" description="4-aspartylphosphate" evidence="6">
    <location>
        <position position="807"/>
    </location>
</feature>
<dbReference type="InterPro" id="IPR005467">
    <property type="entry name" value="His_kinase_dom"/>
</dbReference>
<dbReference type="InterPro" id="IPR036890">
    <property type="entry name" value="HATPase_C_sf"/>
</dbReference>
<dbReference type="Gene3D" id="3.40.50.2300">
    <property type="match status" value="1"/>
</dbReference>
<evidence type="ECO:0000256" key="6">
    <source>
        <dbReference type="PROSITE-ProRule" id="PRU00169"/>
    </source>
</evidence>
<dbReference type="Gene3D" id="3.30.565.10">
    <property type="entry name" value="Histidine kinase-like ATPase, C-terminal domain"/>
    <property type="match status" value="1"/>
</dbReference>
<dbReference type="InterPro" id="IPR035965">
    <property type="entry name" value="PAS-like_dom_sf"/>
</dbReference>
<dbReference type="Pfam" id="PF00072">
    <property type="entry name" value="Response_reg"/>
    <property type="match status" value="1"/>
</dbReference>
<dbReference type="SUPFAM" id="SSF52172">
    <property type="entry name" value="CheY-like"/>
    <property type="match status" value="1"/>
</dbReference>
<accession>A0A839IPA6</accession>
<dbReference type="GO" id="GO:0005886">
    <property type="term" value="C:plasma membrane"/>
    <property type="evidence" value="ECO:0007669"/>
    <property type="project" value="TreeGrafter"/>
</dbReference>
<evidence type="ECO:0000256" key="7">
    <source>
        <dbReference type="SAM" id="Coils"/>
    </source>
</evidence>
<dbReference type="InterPro" id="IPR001789">
    <property type="entry name" value="Sig_transdc_resp-reg_receiver"/>
</dbReference>
<dbReference type="PROSITE" id="PS50110">
    <property type="entry name" value="RESPONSE_REGULATORY"/>
    <property type="match status" value="1"/>
</dbReference>
<protein>
    <recommendedName>
        <fullName evidence="2">histidine kinase</fullName>
        <ecNumber evidence="2">2.7.13.3</ecNumber>
    </recommendedName>
</protein>
<dbReference type="Pfam" id="PF02518">
    <property type="entry name" value="HATPase_c"/>
    <property type="match status" value="1"/>
</dbReference>
<dbReference type="PANTHER" id="PTHR43047">
    <property type="entry name" value="TWO-COMPONENT HISTIDINE PROTEIN KINASE"/>
    <property type="match status" value="1"/>
</dbReference>
<comment type="caution">
    <text evidence="12">The sequence shown here is derived from an EMBL/GenBank/DDBJ whole genome shotgun (WGS) entry which is preliminary data.</text>
</comment>
<evidence type="ECO:0000256" key="2">
    <source>
        <dbReference type="ARBA" id="ARBA00012438"/>
    </source>
</evidence>
<dbReference type="CDD" id="cd00130">
    <property type="entry name" value="PAS"/>
    <property type="match status" value="1"/>
</dbReference>
<dbReference type="SMART" id="SM00388">
    <property type="entry name" value="HisKA"/>
    <property type="match status" value="1"/>
</dbReference>
<feature type="domain" description="Response regulatory" evidence="9">
    <location>
        <begin position="757"/>
        <end position="873"/>
    </location>
</feature>
<dbReference type="EMBL" id="JACJFM010000009">
    <property type="protein sequence ID" value="MBB1486751.1"/>
    <property type="molecule type" value="Genomic_DNA"/>
</dbReference>
<dbReference type="InterPro" id="IPR013656">
    <property type="entry name" value="PAS_4"/>
</dbReference>
<proteinExistence type="predicted"/>
<dbReference type="InterPro" id="IPR036097">
    <property type="entry name" value="HisK_dim/P_sf"/>
</dbReference>
<dbReference type="Proteomes" id="UP000565262">
    <property type="component" value="Unassembled WGS sequence"/>
</dbReference>
<sequence>MAEQVAEQNRALEQKLAELQQENQKLRKINAALIDRVEAAPEMGGRAYAAFENSALLAEQVRERTAALNQALAELRDSNQALKRAHIEIETLHHRLMDAIEGMNDAFVLFDSQRRLVLSNSRYREILEEYGYHIQPGMSQSAINDFARGSLLHNVASEDELALYQQAYGQVIRLRDGRWIQVNQRETDNGDLTVLYTDITQLKAIETARREEALAEKSRILQSTLENLSQGVVLISDCGTPEVWNSRLYQLAGLTEKDLAGCKDFIDLFCSSAGLPVWPGLERCNSDKGAGELMTPVELLMPDQSILELRQVARQEGGCVITFTDVTERSLYARALREGEQKMRLITDALPAMIGYVNSELAFEFTNRAYQEWVGMNKDELQGCPIDQVYSKEQLARLQTYIDQVLEGDTVSFELEEANNDGEARFVHKSYVPQVDSDGQTTGFFVLTQDITERRLTAVALKNANILLEQRVQERTAALTSLNEQLLQEIRERKNTQQHLMEAKKQAEEANLSKTKFLAAISHDLLQPMNAARLFNSALSDMTLSAPARQLVNSTEASLNDVEALLGALVDISKLDAGVVEPELNIFSVGDLLNNLINEYREICQSQNQAFRSRVHSQAIRTDSQLLGRILRNFLSNACRYTQQGGQILLATRRRGDVLRIEVWDTGEGIEAEKQSEIFREFSRLKRSPAIDDRGLGLGLAIVDKMARVLNHAISVRSVPGKGSVFSVDVPVADNVALSSEISVRNDLSSDPLTNRPVLVLDNDPAICSGMERLLDGWGMDVMTAMNGQEALVLIEDGFRPDLLLVDYHLDNDETGLDVARVLNQQLSPPVPVLMITANYSRELNALIESIQYKLINKPVKPMKLRMVMSSLLDT</sequence>
<dbReference type="GO" id="GO:0009927">
    <property type="term" value="F:histidine phosphotransfer kinase activity"/>
    <property type="evidence" value="ECO:0007669"/>
    <property type="project" value="TreeGrafter"/>
</dbReference>
<dbReference type="RefSeq" id="WP_182808536.1">
    <property type="nucleotide sequence ID" value="NZ_JACJFM010000009.1"/>
</dbReference>
<dbReference type="SUPFAM" id="SSF55874">
    <property type="entry name" value="ATPase domain of HSP90 chaperone/DNA topoisomerase II/histidine kinase"/>
    <property type="match status" value="1"/>
</dbReference>
<evidence type="ECO:0000256" key="5">
    <source>
        <dbReference type="ARBA" id="ARBA00022777"/>
    </source>
</evidence>
<organism evidence="12 13">
    <name type="scientific">Oceanospirillum sediminis</name>
    <dbReference type="NCBI Taxonomy" id="2760088"/>
    <lineage>
        <taxon>Bacteria</taxon>
        <taxon>Pseudomonadati</taxon>
        <taxon>Pseudomonadota</taxon>
        <taxon>Gammaproteobacteria</taxon>
        <taxon>Oceanospirillales</taxon>
        <taxon>Oceanospirillaceae</taxon>
        <taxon>Oceanospirillum</taxon>
    </lineage>
</organism>
<keyword evidence="13" id="KW-1185">Reference proteome</keyword>
<feature type="coiled-coil region" evidence="7">
    <location>
        <begin position="2"/>
        <end position="88"/>
    </location>
</feature>
<dbReference type="PROSITE" id="PS50109">
    <property type="entry name" value="HIS_KIN"/>
    <property type="match status" value="1"/>
</dbReference>
<dbReference type="InterPro" id="IPR003661">
    <property type="entry name" value="HisK_dim/P_dom"/>
</dbReference>
<keyword evidence="3 6" id="KW-0597">Phosphoprotein</keyword>
<evidence type="ECO:0000313" key="12">
    <source>
        <dbReference type="EMBL" id="MBB1486751.1"/>
    </source>
</evidence>
<feature type="domain" description="Histidine kinase" evidence="8">
    <location>
        <begin position="520"/>
        <end position="734"/>
    </location>
</feature>
<dbReference type="GO" id="GO:0000155">
    <property type="term" value="F:phosphorelay sensor kinase activity"/>
    <property type="evidence" value="ECO:0007669"/>
    <property type="project" value="InterPro"/>
</dbReference>